<accession>A0ABX2EAG9</accession>
<dbReference type="RefSeq" id="WP_173302675.1">
    <property type="nucleotide sequence ID" value="NZ_JABRWQ010000027.1"/>
</dbReference>
<feature type="region of interest" description="Disordered" evidence="1">
    <location>
        <begin position="300"/>
        <end position="324"/>
    </location>
</feature>
<dbReference type="EMBL" id="JABRWQ010000027">
    <property type="protein sequence ID" value="NRD24966.1"/>
    <property type="molecule type" value="Genomic_DNA"/>
</dbReference>
<evidence type="ECO:0000256" key="1">
    <source>
        <dbReference type="SAM" id="MobiDB-lite"/>
    </source>
</evidence>
<evidence type="ECO:0008006" key="4">
    <source>
        <dbReference type="Google" id="ProtNLM"/>
    </source>
</evidence>
<dbReference type="InterPro" id="IPR028974">
    <property type="entry name" value="TSP_type-3_rpt"/>
</dbReference>
<gene>
    <name evidence="2" type="ORF">HNV10_17075</name>
</gene>
<keyword evidence="3" id="KW-1185">Reference proteome</keyword>
<dbReference type="Proteomes" id="UP000805085">
    <property type="component" value="Unassembled WGS sequence"/>
</dbReference>
<evidence type="ECO:0000313" key="3">
    <source>
        <dbReference type="Proteomes" id="UP000805085"/>
    </source>
</evidence>
<feature type="non-terminal residue" evidence="2">
    <location>
        <position position="324"/>
    </location>
</feature>
<protein>
    <recommendedName>
        <fullName evidence="4">Thrombospondin type 3 repeat-containing protein</fullName>
    </recommendedName>
</protein>
<evidence type="ECO:0000313" key="2">
    <source>
        <dbReference type="EMBL" id="NRD24966.1"/>
    </source>
</evidence>
<dbReference type="SUPFAM" id="SSF103647">
    <property type="entry name" value="TSP type-3 repeat"/>
    <property type="match status" value="1"/>
</dbReference>
<name>A0ABX2EAG9_9FLAO</name>
<reference evidence="2 3" key="1">
    <citation type="journal article" date="2015" name="Int. J. Syst. Evol. Microbiol.">
        <title>Winogradskyella litoriviva sp. nov., isolated from coastal seawater.</title>
        <authorList>
            <person name="Nedashkovskaya O.I."/>
            <person name="Kukhlevskiy A.D."/>
            <person name="Zhukova N.V."/>
            <person name="Kim S.J."/>
            <person name="Rhee S.K."/>
            <person name="Mikhailov V.V."/>
        </authorList>
    </citation>
    <scope>NUCLEOTIDE SEQUENCE [LARGE SCALE GENOMIC DNA]</scope>
    <source>
        <strain evidence="2 3">KMM6491</strain>
    </source>
</reference>
<comment type="caution">
    <text evidence="2">The sequence shown here is derived from an EMBL/GenBank/DDBJ whole genome shotgun (WGS) entry which is preliminary data.</text>
</comment>
<organism evidence="2 3">
    <name type="scientific">Winogradskyella litoriviva</name>
    <dbReference type="NCBI Taxonomy" id="1220182"/>
    <lineage>
        <taxon>Bacteria</taxon>
        <taxon>Pseudomonadati</taxon>
        <taxon>Bacteroidota</taxon>
        <taxon>Flavobacteriia</taxon>
        <taxon>Flavobacteriales</taxon>
        <taxon>Flavobacteriaceae</taxon>
        <taxon>Winogradskyella</taxon>
    </lineage>
</organism>
<sequence>TLSVCYIDPCDALASGNLDSDGDGISDICDDDDDNDGILDTVECLGSNINSSGITGSITPTAWDIDSPSGSSGSVIFNSFTFNGEVISDFQTPVEYVENFVPTSGTINASDITRRVNGVENLDYTTASDWNAEILPVFQTRDMNIYQDLQVDLVNNVSYYDLRFDTPIISKDLIYVLVFEKSGNNQIRIQALDYNKNVLGSSIDVETSDYVDTGSDILANTVENLEIATYPIDNLAPVGSEIHWIRVYDRYNGPDAADGKVFVMAAPNIDFNCTDTDGDTVPDYLDLDSDNDGIYDVDEVGGTDANNDGIADGTPDLNGVPSSA</sequence>
<feature type="non-terminal residue" evidence="2">
    <location>
        <position position="1"/>
    </location>
</feature>
<proteinExistence type="predicted"/>
<dbReference type="Gene3D" id="4.10.1080.10">
    <property type="entry name" value="TSP type-3 repeat"/>
    <property type="match status" value="1"/>
</dbReference>